<dbReference type="Gene3D" id="3.40.50.720">
    <property type="entry name" value="NAD(P)-binding Rossmann-like Domain"/>
    <property type="match status" value="1"/>
</dbReference>
<sequence length="147" mass="17014">MWPLLVRCHIYAFERATLLQLPLIDAAAIAGVKRFIPPEFGENLQNPNVRQLINYRDKTDTGIMINLKHGMVYLYDGSKRKVSMMRMPTVAQAVNRLVCIHEARLSQKQLLAYAKEVVQGQEWKEDYVDLNELERRLMSRGNRACPI</sequence>
<evidence type="ECO:0000256" key="1">
    <source>
        <dbReference type="ARBA" id="ARBA00022857"/>
    </source>
</evidence>
<name>A0A9P9I7F5_9HYPO</name>
<dbReference type="PANTHER" id="PTHR47706">
    <property type="entry name" value="NMRA-LIKE FAMILY PROTEIN"/>
    <property type="match status" value="1"/>
</dbReference>
<dbReference type="EMBL" id="JAGMUV010000044">
    <property type="protein sequence ID" value="KAH7110671.1"/>
    <property type="molecule type" value="Genomic_DNA"/>
</dbReference>
<evidence type="ECO:0000313" key="4">
    <source>
        <dbReference type="Proteomes" id="UP000738349"/>
    </source>
</evidence>
<accession>A0A9P9I7F5</accession>
<organism evidence="3 4">
    <name type="scientific">Dactylonectria macrodidyma</name>
    <dbReference type="NCBI Taxonomy" id="307937"/>
    <lineage>
        <taxon>Eukaryota</taxon>
        <taxon>Fungi</taxon>
        <taxon>Dikarya</taxon>
        <taxon>Ascomycota</taxon>
        <taxon>Pezizomycotina</taxon>
        <taxon>Sordariomycetes</taxon>
        <taxon>Hypocreomycetidae</taxon>
        <taxon>Hypocreales</taxon>
        <taxon>Nectriaceae</taxon>
        <taxon>Dactylonectria</taxon>
    </lineage>
</organism>
<comment type="caution">
    <text evidence="3">The sequence shown here is derived from an EMBL/GenBank/DDBJ whole genome shotgun (WGS) entry which is preliminary data.</text>
</comment>
<proteinExistence type="predicted"/>
<dbReference type="GO" id="GO:0016491">
    <property type="term" value="F:oxidoreductase activity"/>
    <property type="evidence" value="ECO:0007669"/>
    <property type="project" value="UniProtKB-KW"/>
</dbReference>
<reference evidence="3" key="1">
    <citation type="journal article" date="2021" name="Nat. Commun.">
        <title>Genetic determinants of endophytism in the Arabidopsis root mycobiome.</title>
        <authorList>
            <person name="Mesny F."/>
            <person name="Miyauchi S."/>
            <person name="Thiergart T."/>
            <person name="Pickel B."/>
            <person name="Atanasova L."/>
            <person name="Karlsson M."/>
            <person name="Huettel B."/>
            <person name="Barry K.W."/>
            <person name="Haridas S."/>
            <person name="Chen C."/>
            <person name="Bauer D."/>
            <person name="Andreopoulos W."/>
            <person name="Pangilinan J."/>
            <person name="LaButti K."/>
            <person name="Riley R."/>
            <person name="Lipzen A."/>
            <person name="Clum A."/>
            <person name="Drula E."/>
            <person name="Henrissat B."/>
            <person name="Kohler A."/>
            <person name="Grigoriev I.V."/>
            <person name="Martin F.M."/>
            <person name="Hacquard S."/>
        </authorList>
    </citation>
    <scope>NUCLEOTIDE SEQUENCE</scope>
    <source>
        <strain evidence="3">MPI-CAGE-AT-0147</strain>
    </source>
</reference>
<keyword evidence="4" id="KW-1185">Reference proteome</keyword>
<dbReference type="Proteomes" id="UP000738349">
    <property type="component" value="Unassembled WGS sequence"/>
</dbReference>
<keyword evidence="1" id="KW-0521">NADP</keyword>
<protein>
    <submittedName>
        <fullName evidence="3">Uncharacterized protein</fullName>
    </submittedName>
</protein>
<evidence type="ECO:0000256" key="2">
    <source>
        <dbReference type="ARBA" id="ARBA00023002"/>
    </source>
</evidence>
<keyword evidence="2" id="KW-0560">Oxidoreductase</keyword>
<dbReference type="PANTHER" id="PTHR47706:SF9">
    <property type="entry name" value="NMRA-LIKE DOMAIN-CONTAINING PROTEIN-RELATED"/>
    <property type="match status" value="1"/>
</dbReference>
<gene>
    <name evidence="3" type="ORF">EDB81DRAFT_768746</name>
</gene>
<dbReference type="OrthoDB" id="9974981at2759"/>
<dbReference type="InterPro" id="IPR051609">
    <property type="entry name" value="NmrA/Isoflavone_reductase-like"/>
</dbReference>
<evidence type="ECO:0000313" key="3">
    <source>
        <dbReference type="EMBL" id="KAH7110671.1"/>
    </source>
</evidence>
<dbReference type="AlphaFoldDB" id="A0A9P9I7F5"/>